<name>A0A0F4J0Q1_9ACTN</name>
<gene>
    <name evidence="2" type="ORF">VR44_27925</name>
</gene>
<comment type="caution">
    <text evidence="2">The sequence shown here is derived from an EMBL/GenBank/DDBJ whole genome shotgun (WGS) entry which is preliminary data.</text>
</comment>
<dbReference type="EMBL" id="JZWV01000849">
    <property type="protein sequence ID" value="KJY27318.1"/>
    <property type="molecule type" value="Genomic_DNA"/>
</dbReference>
<dbReference type="PANTHER" id="PTHR43162">
    <property type="match status" value="1"/>
</dbReference>
<sequence>MSDTTGSPRPLLVTGGTGTLGSLVVPLLREAGAPVRVLSRNPRPAAGGVTHVRGDLLRDEGLDAALEGVETVLHLAGGPKGDDVAARNLVRAAKAAGVRHLVLISVIGADTVPLGWFRTKLEAERAVSGSGLPWTTLRAAQFHELALTVAEKLAKLPVVPVPGGVRWQPVDSREVAARLVELALGKPAGLVPDLAGPDVRTLGDLSRDYLRARGKRRLMMPVRMPGKAGRAYRAGENLSLDGAVLGERTWEAFLAERLAS</sequence>
<feature type="domain" description="NAD(P)-binding" evidence="1">
    <location>
        <begin position="15"/>
        <end position="144"/>
    </location>
</feature>
<dbReference type="Pfam" id="PF13460">
    <property type="entry name" value="NAD_binding_10"/>
    <property type="match status" value="1"/>
</dbReference>
<protein>
    <submittedName>
        <fullName evidence="2">NmrA family transcriptional regulator</fullName>
    </submittedName>
</protein>
<dbReference type="AlphaFoldDB" id="A0A0F4J0Q1"/>
<dbReference type="RefSeq" id="WP_045950384.1">
    <property type="nucleotide sequence ID" value="NZ_JZWV01000849.1"/>
</dbReference>
<organism evidence="2 3">
    <name type="scientific">Streptomyces katrae</name>
    <dbReference type="NCBI Taxonomy" id="68223"/>
    <lineage>
        <taxon>Bacteria</taxon>
        <taxon>Bacillati</taxon>
        <taxon>Actinomycetota</taxon>
        <taxon>Actinomycetes</taxon>
        <taxon>Kitasatosporales</taxon>
        <taxon>Streptomycetaceae</taxon>
        <taxon>Streptomyces</taxon>
    </lineage>
</organism>
<evidence type="ECO:0000259" key="1">
    <source>
        <dbReference type="Pfam" id="PF13460"/>
    </source>
</evidence>
<evidence type="ECO:0000313" key="3">
    <source>
        <dbReference type="Proteomes" id="UP000033551"/>
    </source>
</evidence>
<dbReference type="InterPro" id="IPR016040">
    <property type="entry name" value="NAD(P)-bd_dom"/>
</dbReference>
<accession>A0A0F4J0Q1</accession>
<dbReference type="PANTHER" id="PTHR43162:SF1">
    <property type="entry name" value="PRESTALK A DIFFERENTIATION PROTEIN A"/>
    <property type="match status" value="1"/>
</dbReference>
<dbReference type="PATRIC" id="fig|68223.7.peg.1834"/>
<dbReference type="OrthoDB" id="9771302at2"/>
<dbReference type="InterPro" id="IPR036291">
    <property type="entry name" value="NAD(P)-bd_dom_sf"/>
</dbReference>
<dbReference type="Gene3D" id="3.40.50.720">
    <property type="entry name" value="NAD(P)-binding Rossmann-like Domain"/>
    <property type="match status" value="1"/>
</dbReference>
<dbReference type="STRING" id="68223.GCA_002028425_03887"/>
<dbReference type="Proteomes" id="UP000033551">
    <property type="component" value="Unassembled WGS sequence"/>
</dbReference>
<reference evidence="2 3" key="1">
    <citation type="submission" date="2015-02" db="EMBL/GenBank/DDBJ databases">
        <authorList>
            <person name="Ju K.-S."/>
            <person name="Doroghazi J.R."/>
            <person name="Metcalf W."/>
        </authorList>
    </citation>
    <scope>NUCLEOTIDE SEQUENCE [LARGE SCALE GENOMIC DNA]</scope>
    <source>
        <strain evidence="2 3">NRRL ISP-5550</strain>
    </source>
</reference>
<dbReference type="SUPFAM" id="SSF51735">
    <property type="entry name" value="NAD(P)-binding Rossmann-fold domains"/>
    <property type="match status" value="1"/>
</dbReference>
<dbReference type="InterPro" id="IPR051604">
    <property type="entry name" value="Ergot_Alk_Oxidoreductase"/>
</dbReference>
<proteinExistence type="predicted"/>
<evidence type="ECO:0000313" key="2">
    <source>
        <dbReference type="EMBL" id="KJY27318.1"/>
    </source>
</evidence>
<keyword evidence="3" id="KW-1185">Reference proteome</keyword>